<comment type="caution">
    <text evidence="2">The sequence shown here is derived from an EMBL/GenBank/DDBJ whole genome shotgun (WGS) entry which is preliminary data.</text>
</comment>
<accession>A0A9P0KZH0</accession>
<keyword evidence="3" id="KW-1185">Reference proteome</keyword>
<dbReference type="InterPro" id="IPR036116">
    <property type="entry name" value="FN3_sf"/>
</dbReference>
<dbReference type="Gene3D" id="2.60.40.10">
    <property type="entry name" value="Immunoglobulins"/>
    <property type="match status" value="1"/>
</dbReference>
<dbReference type="PROSITE" id="PS50853">
    <property type="entry name" value="FN3"/>
    <property type="match status" value="1"/>
</dbReference>
<reference evidence="2" key="1">
    <citation type="submission" date="2022-03" db="EMBL/GenBank/DDBJ databases">
        <authorList>
            <person name="Sayadi A."/>
        </authorList>
    </citation>
    <scope>NUCLEOTIDE SEQUENCE</scope>
</reference>
<evidence type="ECO:0000259" key="1">
    <source>
        <dbReference type="PROSITE" id="PS50853"/>
    </source>
</evidence>
<dbReference type="AlphaFoldDB" id="A0A9P0KZH0"/>
<name>A0A9P0KZH0_ACAOB</name>
<dbReference type="InterPro" id="IPR003961">
    <property type="entry name" value="FN3_dom"/>
</dbReference>
<evidence type="ECO:0000313" key="2">
    <source>
        <dbReference type="EMBL" id="CAH1985573.1"/>
    </source>
</evidence>
<dbReference type="SUPFAM" id="SSF49265">
    <property type="entry name" value="Fibronectin type III"/>
    <property type="match status" value="1"/>
</dbReference>
<gene>
    <name evidence="2" type="ORF">ACAOBT_LOCUS16758</name>
</gene>
<dbReference type="Proteomes" id="UP001152888">
    <property type="component" value="Unassembled WGS sequence"/>
</dbReference>
<sequence>MDKEVEDTVKEAKLYLNKLTLLDNDLEAAIKQITTTFEETNKNIRETFSNLKATLIKILDKREELLLNQSKKIKGEAIVPLNDCRKVVQEKMKTTNKLIDTGSVIMSNPSSNFDCFMKDASLLGSLPEVPQLKEVPYISFHSCPSSENEVKNILEKLGEVSRIAPAQVTQMTEKPGAILVEWQIVENDERMTDIQEFKLQRAFGDVTKDLHLIVNFNDCYKGPETQHLVKDLQPGQPYSFRVACKFEGIAEWSAWSLPQVSSTRLKPFSWEENAYFETTGENKIAKPCKDDAPIIFSNGAQFFVGHSIEFTFLETDTKPSKATIGLVTERTVSNLRSLKEGSFLINQSGLILVDGVEKSTVLPAFAKGQKVSFSSTLVNSDKVRVNIDSNEKRVTYDWPIKPESKMYFIAHFSSTHWKIFVE</sequence>
<dbReference type="InterPro" id="IPR013783">
    <property type="entry name" value="Ig-like_fold"/>
</dbReference>
<dbReference type="OrthoDB" id="9984427at2759"/>
<proteinExistence type="predicted"/>
<organism evidence="2 3">
    <name type="scientific">Acanthoscelides obtectus</name>
    <name type="common">Bean weevil</name>
    <name type="synonym">Bruchus obtectus</name>
    <dbReference type="NCBI Taxonomy" id="200917"/>
    <lineage>
        <taxon>Eukaryota</taxon>
        <taxon>Metazoa</taxon>
        <taxon>Ecdysozoa</taxon>
        <taxon>Arthropoda</taxon>
        <taxon>Hexapoda</taxon>
        <taxon>Insecta</taxon>
        <taxon>Pterygota</taxon>
        <taxon>Neoptera</taxon>
        <taxon>Endopterygota</taxon>
        <taxon>Coleoptera</taxon>
        <taxon>Polyphaga</taxon>
        <taxon>Cucujiformia</taxon>
        <taxon>Chrysomeloidea</taxon>
        <taxon>Chrysomelidae</taxon>
        <taxon>Bruchinae</taxon>
        <taxon>Bruchini</taxon>
        <taxon>Acanthoscelides</taxon>
    </lineage>
</organism>
<feature type="domain" description="Fibronectin type-III" evidence="1">
    <location>
        <begin position="164"/>
        <end position="266"/>
    </location>
</feature>
<evidence type="ECO:0000313" key="3">
    <source>
        <dbReference type="Proteomes" id="UP001152888"/>
    </source>
</evidence>
<protein>
    <recommendedName>
        <fullName evidence="1">Fibronectin type-III domain-containing protein</fullName>
    </recommendedName>
</protein>
<dbReference type="EMBL" id="CAKOFQ010006983">
    <property type="protein sequence ID" value="CAH1985573.1"/>
    <property type="molecule type" value="Genomic_DNA"/>
</dbReference>
<dbReference type="CDD" id="cd00063">
    <property type="entry name" value="FN3"/>
    <property type="match status" value="1"/>
</dbReference>